<dbReference type="InterPro" id="IPR054351">
    <property type="entry name" value="NADH_UbQ_OxRdtase_ferredoxin"/>
</dbReference>
<feature type="domain" description="4Fe-4S ferredoxin-type" evidence="6">
    <location>
        <begin position="142"/>
        <end position="172"/>
    </location>
</feature>
<dbReference type="SUPFAM" id="SSF54292">
    <property type="entry name" value="2Fe-2S ferredoxin-like"/>
    <property type="match status" value="1"/>
</dbReference>
<dbReference type="Gene3D" id="3.40.50.1780">
    <property type="match status" value="1"/>
</dbReference>
<evidence type="ECO:0000256" key="4">
    <source>
        <dbReference type="ARBA" id="ARBA00023014"/>
    </source>
</evidence>
<dbReference type="PROSITE" id="PS51839">
    <property type="entry name" value="4FE4S_HC3"/>
    <property type="match status" value="1"/>
</dbReference>
<feature type="domain" description="4Fe-4S His(Cys)3-ligated-type" evidence="7">
    <location>
        <begin position="83"/>
        <end position="122"/>
    </location>
</feature>
<dbReference type="Pfam" id="PF22117">
    <property type="entry name" value="Fer4_Nqo3"/>
    <property type="match status" value="1"/>
</dbReference>
<organism evidence="8 9">
    <name type="scientific">Anaerococcus kampingae</name>
    <dbReference type="NCBI Taxonomy" id="3115614"/>
    <lineage>
        <taxon>Bacteria</taxon>
        <taxon>Bacillati</taxon>
        <taxon>Bacillota</taxon>
        <taxon>Tissierellia</taxon>
        <taxon>Tissierellales</taxon>
        <taxon>Peptoniphilaceae</taxon>
        <taxon>Anaerococcus</taxon>
    </lineage>
</organism>
<dbReference type="InterPro" id="IPR001041">
    <property type="entry name" value="2Fe-2S_ferredoxin-type"/>
</dbReference>
<evidence type="ECO:0000313" key="8">
    <source>
        <dbReference type="EMBL" id="MFO3666526.1"/>
    </source>
</evidence>
<reference evidence="8 9" key="1">
    <citation type="journal article" date="2025" name="Anaerobe">
        <title>Description of Anaerococcus kampingiae sp. nov., Anaerococcus groningensis sp. nov., Anaerococcus martiniensis sp. nov., and Anaerococcus cruorum sp. nov., isolated from human clinical specimens.</title>
        <authorList>
            <person name="Boiten K.E."/>
            <person name="Meijer J."/>
            <person name="van Wezel E.M."/>
            <person name="Veloo A.C.M."/>
        </authorList>
    </citation>
    <scope>NUCLEOTIDE SEQUENCE [LARGE SCALE GENOMIC DNA]</scope>
    <source>
        <strain evidence="8 9">ENR0874</strain>
    </source>
</reference>
<dbReference type="Proteomes" id="UP001637994">
    <property type="component" value="Unassembled WGS sequence"/>
</dbReference>
<sequence length="580" mass="63857">MPKILINNKEIEVREKTTILEAARRLNIKIPTLCHMDLSGVNFVNKIASCRVCLVEDLKKDKLVPSCATFVKDGMEISTDSSRVVRARRVIVELLLSDHPNDCLKCAKNLNCQLQKLASDLNIREIKYPGEKKNLPIDASSYSLVRDPNKCILCKRCETMCNEVQTVGALAEIGRGFKTHVGSAFNRPMFETTCTFCGQCLAVCPTGALTEKSNVADLWKILHKKDDEKMVIVQVAPAVRVALGEEFGEEPGKPMTGKMVTALRKLGFDKVFDTNFAADLTIMEEANELVERLNGHGKLPILTSCCPGWVNFMESQFSDLIDIPSSCKSPHEMFGAIAKSYYAKKIGIRPENMTVVSVMPCIAKKYEAKRDELYNEGLSDVDIVISTRELAGMIKESGIDLVNLDEDDFDNPLGESTGAGTIFGASGGVIEAALRTAADTITGESLEKVEFEDLRGLRGSKKASVKIGEKELNIAVVSGLGNTRRLLEKIRAGEENIHAIEVMACPGGCVAGGGQPFHKGDLSIIKKRAEGLYGIDRKKTLRKSHENPSIKILYQEFLEKPGSEKAHKLLHTSYKARPKY</sequence>
<dbReference type="InterPro" id="IPR036991">
    <property type="entry name" value="Fe_hydrogenase_ssu_sf"/>
</dbReference>
<dbReference type="Pfam" id="PF13510">
    <property type="entry name" value="Fer2_4"/>
    <property type="match status" value="1"/>
</dbReference>
<dbReference type="InterPro" id="IPR009016">
    <property type="entry name" value="Fe_hydrogenase"/>
</dbReference>
<dbReference type="SUPFAM" id="SSF54862">
    <property type="entry name" value="4Fe-4S ferredoxins"/>
    <property type="match status" value="1"/>
</dbReference>
<dbReference type="Pfam" id="PF02906">
    <property type="entry name" value="Fe_hyd_lg_C"/>
    <property type="match status" value="1"/>
</dbReference>
<dbReference type="InterPro" id="IPR049830">
    <property type="entry name" value="HndD"/>
</dbReference>
<dbReference type="InterPro" id="IPR013352">
    <property type="entry name" value="Fe_hydrogenase_subset"/>
</dbReference>
<proteinExistence type="predicted"/>
<dbReference type="Pfam" id="PF02256">
    <property type="entry name" value="Fe_hyd_SSU"/>
    <property type="match status" value="1"/>
</dbReference>
<dbReference type="SMART" id="SM00902">
    <property type="entry name" value="Fe_hyd_SSU"/>
    <property type="match status" value="1"/>
</dbReference>
<evidence type="ECO:0000259" key="6">
    <source>
        <dbReference type="PROSITE" id="PS51379"/>
    </source>
</evidence>
<feature type="domain" description="4Fe-4S ferredoxin-type" evidence="6">
    <location>
        <begin position="186"/>
        <end position="214"/>
    </location>
</feature>
<keyword evidence="4" id="KW-0411">Iron-sulfur</keyword>
<evidence type="ECO:0000256" key="1">
    <source>
        <dbReference type="ARBA" id="ARBA00022485"/>
    </source>
</evidence>
<protein>
    <submittedName>
        <fullName evidence="8">NADH-dependent [FeFe] hydrogenase, group A6</fullName>
    </submittedName>
</protein>
<dbReference type="NCBIfam" id="NF040763">
    <property type="entry name" value="FeFe_hydrog_A6"/>
    <property type="match status" value="1"/>
</dbReference>
<evidence type="ECO:0000259" key="5">
    <source>
        <dbReference type="PROSITE" id="PS51085"/>
    </source>
</evidence>
<dbReference type="InterPro" id="IPR050340">
    <property type="entry name" value="Cytosolic_Fe-S_CAF"/>
</dbReference>
<dbReference type="RefSeq" id="WP_410035183.1">
    <property type="nucleotide sequence ID" value="NZ_JBGMEF010000011.1"/>
</dbReference>
<dbReference type="PROSITE" id="PS00198">
    <property type="entry name" value="4FE4S_FER_1"/>
    <property type="match status" value="1"/>
</dbReference>
<dbReference type="InterPro" id="IPR017896">
    <property type="entry name" value="4Fe4S_Fe-S-bd"/>
</dbReference>
<dbReference type="InterPro" id="IPR017900">
    <property type="entry name" value="4Fe4S_Fe_S_CS"/>
</dbReference>
<dbReference type="Gene3D" id="3.30.70.20">
    <property type="match status" value="1"/>
</dbReference>
<evidence type="ECO:0000256" key="2">
    <source>
        <dbReference type="ARBA" id="ARBA00022723"/>
    </source>
</evidence>
<keyword evidence="1" id="KW-0004">4Fe-4S</keyword>
<dbReference type="Gene3D" id="3.10.20.740">
    <property type="match status" value="1"/>
</dbReference>
<evidence type="ECO:0000259" key="7">
    <source>
        <dbReference type="PROSITE" id="PS51839"/>
    </source>
</evidence>
<dbReference type="PROSITE" id="PS51085">
    <property type="entry name" value="2FE2S_FER_2"/>
    <property type="match status" value="1"/>
</dbReference>
<dbReference type="SUPFAM" id="SSF53920">
    <property type="entry name" value="Fe-only hydrogenase"/>
    <property type="match status" value="1"/>
</dbReference>
<name>A0ABW9MCI2_9FIRM</name>
<keyword evidence="9" id="KW-1185">Reference proteome</keyword>
<evidence type="ECO:0000313" key="9">
    <source>
        <dbReference type="Proteomes" id="UP001637994"/>
    </source>
</evidence>
<dbReference type="PROSITE" id="PS51379">
    <property type="entry name" value="4FE4S_FER_2"/>
    <property type="match status" value="2"/>
</dbReference>
<dbReference type="SMART" id="SM00929">
    <property type="entry name" value="NADH-G_4Fe-4S_3"/>
    <property type="match status" value="1"/>
</dbReference>
<feature type="domain" description="2Fe-2S ferredoxin-type" evidence="5">
    <location>
        <begin position="2"/>
        <end position="83"/>
    </location>
</feature>
<dbReference type="InterPro" id="IPR019574">
    <property type="entry name" value="NADH_UbQ_OxRdtase_Gsu_4Fe4S-bd"/>
</dbReference>
<dbReference type="EMBL" id="JBGMEF010000011">
    <property type="protein sequence ID" value="MFO3666526.1"/>
    <property type="molecule type" value="Genomic_DNA"/>
</dbReference>
<dbReference type="NCBIfam" id="TIGR02512">
    <property type="entry name" value="FeFe_hydrog_A"/>
    <property type="match status" value="1"/>
</dbReference>
<dbReference type="Pfam" id="PF10588">
    <property type="entry name" value="NADH-G_4Fe-4S_3"/>
    <property type="match status" value="1"/>
</dbReference>
<dbReference type="CDD" id="cd00207">
    <property type="entry name" value="fer2"/>
    <property type="match status" value="1"/>
</dbReference>
<dbReference type="PANTHER" id="PTHR11615">
    <property type="entry name" value="NITRATE, FORMATE, IRON DEHYDROGENASE"/>
    <property type="match status" value="1"/>
</dbReference>
<dbReference type="Gene3D" id="3.40.950.10">
    <property type="entry name" value="Fe-only Hydrogenase (Larger Subunit), Chain L, domain 3"/>
    <property type="match status" value="1"/>
</dbReference>
<comment type="caution">
    <text evidence="8">The sequence shown here is derived from an EMBL/GenBank/DDBJ whole genome shotgun (WGS) entry which is preliminary data.</text>
</comment>
<evidence type="ECO:0000256" key="3">
    <source>
        <dbReference type="ARBA" id="ARBA00023004"/>
    </source>
</evidence>
<dbReference type="InterPro" id="IPR036010">
    <property type="entry name" value="2Fe-2S_ferredoxin-like_sf"/>
</dbReference>
<keyword evidence="2" id="KW-0479">Metal-binding</keyword>
<dbReference type="Gene3D" id="4.10.260.20">
    <property type="entry name" value="Iron hydrogenase, small subunit"/>
    <property type="match status" value="1"/>
</dbReference>
<dbReference type="InterPro" id="IPR004108">
    <property type="entry name" value="Fe_hydrogenase_lsu_C"/>
</dbReference>
<accession>A0ABW9MCI2</accession>
<dbReference type="InterPro" id="IPR003149">
    <property type="entry name" value="Fe_hydrogenase_ssu"/>
</dbReference>
<keyword evidence="3" id="KW-0408">Iron</keyword>
<gene>
    <name evidence="8" type="ORF">ACCQ42_01915</name>
</gene>